<evidence type="ECO:0000313" key="1">
    <source>
        <dbReference type="EMBL" id="MBP0481742.1"/>
    </source>
</evidence>
<protein>
    <submittedName>
        <fullName evidence="1">Uncharacterized protein</fullName>
    </submittedName>
</protein>
<dbReference type="Proteomes" id="UP000675940">
    <property type="component" value="Unassembled WGS sequence"/>
</dbReference>
<dbReference type="RefSeq" id="WP_209359608.1">
    <property type="nucleotide sequence ID" value="NZ_JAGISH010000002.1"/>
</dbReference>
<sequence length="124" mass="14343">MSHPKPAPATDHWSDRFPRLLASEPRLDLLRYALHGLEDQNPEHPLARLSETLTRALGQVPEIAHPGTPEQSFDERWLLAAFEALRRADLRWYQFLLRSRMRAGDAARAHFALMQAQVWLEARL</sequence>
<reference evidence="1" key="1">
    <citation type="submission" date="2021-03" db="EMBL/GenBank/DDBJ databases">
        <title>Sagittula salina sp. nov. strain M10.9X isolated from the marine waste.</title>
        <authorList>
            <person name="Satari L."/>
            <person name="Molina-Menor E."/>
            <person name="Vidal-Verdu A."/>
            <person name="Pascual J."/>
            <person name="Pereto J."/>
            <person name="Porcar M."/>
        </authorList>
    </citation>
    <scope>NUCLEOTIDE SEQUENCE</scope>
    <source>
        <strain evidence="1">M10.9X</strain>
    </source>
</reference>
<name>A0A940S073_9RHOB</name>
<organism evidence="1 2">
    <name type="scientific">Sagittula salina</name>
    <dbReference type="NCBI Taxonomy" id="2820268"/>
    <lineage>
        <taxon>Bacteria</taxon>
        <taxon>Pseudomonadati</taxon>
        <taxon>Pseudomonadota</taxon>
        <taxon>Alphaproteobacteria</taxon>
        <taxon>Rhodobacterales</taxon>
        <taxon>Roseobacteraceae</taxon>
        <taxon>Sagittula</taxon>
    </lineage>
</organism>
<dbReference type="EMBL" id="JAGISH010000002">
    <property type="protein sequence ID" value="MBP0481742.1"/>
    <property type="molecule type" value="Genomic_DNA"/>
</dbReference>
<proteinExistence type="predicted"/>
<comment type="caution">
    <text evidence="1">The sequence shown here is derived from an EMBL/GenBank/DDBJ whole genome shotgun (WGS) entry which is preliminary data.</text>
</comment>
<accession>A0A940S073</accession>
<gene>
    <name evidence="1" type="ORF">J5474_04455</name>
</gene>
<dbReference type="AlphaFoldDB" id="A0A940S073"/>
<keyword evidence="2" id="KW-1185">Reference proteome</keyword>
<evidence type="ECO:0000313" key="2">
    <source>
        <dbReference type="Proteomes" id="UP000675940"/>
    </source>
</evidence>